<protein>
    <submittedName>
        <fullName evidence="2">Uncharacterized protein</fullName>
    </submittedName>
</protein>
<organism evidence="2">
    <name type="scientific">Picea glauca</name>
    <name type="common">White spruce</name>
    <name type="synonym">Pinus glauca</name>
    <dbReference type="NCBI Taxonomy" id="3330"/>
    <lineage>
        <taxon>Eukaryota</taxon>
        <taxon>Viridiplantae</taxon>
        <taxon>Streptophyta</taxon>
        <taxon>Embryophyta</taxon>
        <taxon>Tracheophyta</taxon>
        <taxon>Spermatophyta</taxon>
        <taxon>Pinopsida</taxon>
        <taxon>Pinidae</taxon>
        <taxon>Conifers I</taxon>
        <taxon>Pinales</taxon>
        <taxon>Pinaceae</taxon>
        <taxon>Picea</taxon>
    </lineage>
</organism>
<proteinExistence type="predicted"/>
<keyword evidence="2" id="KW-0496">Mitochondrion</keyword>
<feature type="transmembrane region" description="Helical" evidence="1">
    <location>
        <begin position="71"/>
        <end position="95"/>
    </location>
</feature>
<dbReference type="AlphaFoldDB" id="A0A117NFG7"/>
<accession>A0A117NFG7</accession>
<comment type="caution">
    <text evidence="2">The sequence shown here is derived from an EMBL/GenBank/DDBJ whole genome shotgun (WGS) entry which is preliminary data.</text>
</comment>
<evidence type="ECO:0000256" key="1">
    <source>
        <dbReference type="SAM" id="Phobius"/>
    </source>
</evidence>
<dbReference type="EMBL" id="LKAM01000024">
    <property type="protein sequence ID" value="KUM45185.1"/>
    <property type="molecule type" value="Genomic_DNA"/>
</dbReference>
<keyword evidence="1" id="KW-0472">Membrane</keyword>
<sequence length="100" mass="11393">MCDRLPGIDQPVLVGNNGLCRAFLNWLAFYFLGPSRAKAFNRQLELQRRKLSFEFGKLPIQRRRRKAGDTVLHGSPVITRILAPWLALLGLNFLFNLGRG</sequence>
<reference evidence="2" key="1">
    <citation type="journal article" date="2015" name="Genome Biol. Evol.">
        <title>Organellar Genomes of White Spruce (Picea glauca): Assembly and Annotation.</title>
        <authorList>
            <person name="Jackman S.D."/>
            <person name="Warren R.L."/>
            <person name="Gibb E.A."/>
            <person name="Vandervalk B.P."/>
            <person name="Mohamadi H."/>
            <person name="Chu J."/>
            <person name="Raymond A."/>
            <person name="Pleasance S."/>
            <person name="Coope R."/>
            <person name="Wildung M.R."/>
            <person name="Ritland C.E."/>
            <person name="Bousquet J."/>
            <person name="Jones S.J."/>
            <person name="Bohlmann J."/>
            <person name="Birol I."/>
        </authorList>
    </citation>
    <scope>NUCLEOTIDE SEQUENCE [LARGE SCALE GENOMIC DNA]</scope>
    <source>
        <tissue evidence="2">Flushing bud</tissue>
    </source>
</reference>
<keyword evidence="1" id="KW-0812">Transmembrane</keyword>
<geneLocation type="mitochondrion" evidence="2"/>
<keyword evidence="1" id="KW-1133">Transmembrane helix</keyword>
<feature type="transmembrane region" description="Helical" evidence="1">
    <location>
        <begin position="12"/>
        <end position="32"/>
    </location>
</feature>
<name>A0A117NFG7_PICGL</name>
<gene>
    <name evidence="2" type="ORF">ABT39_MTgene3572</name>
</gene>
<evidence type="ECO:0000313" key="2">
    <source>
        <dbReference type="EMBL" id="KUM45185.1"/>
    </source>
</evidence>